<dbReference type="InterPro" id="IPR009057">
    <property type="entry name" value="Homeodomain-like_sf"/>
</dbReference>
<evidence type="ECO:0000256" key="2">
    <source>
        <dbReference type="ARBA" id="ARBA00023015"/>
    </source>
</evidence>
<keyword evidence="3" id="KW-0238">DNA-binding</keyword>
<evidence type="ECO:0000256" key="3">
    <source>
        <dbReference type="ARBA" id="ARBA00023125"/>
    </source>
</evidence>
<keyword evidence="2" id="KW-0805">Transcription regulation</keyword>
<evidence type="ECO:0000259" key="6">
    <source>
        <dbReference type="PROSITE" id="PS01124"/>
    </source>
</evidence>
<protein>
    <submittedName>
        <fullName evidence="7">Helix-turn-helix domain-containing protein</fullName>
    </submittedName>
</protein>
<keyword evidence="8" id="KW-1185">Reference proteome</keyword>
<comment type="caution">
    <text evidence="7">The sequence shown here is derived from an EMBL/GenBank/DDBJ whole genome shotgun (WGS) entry which is preliminary data.</text>
</comment>
<evidence type="ECO:0000313" key="8">
    <source>
        <dbReference type="Proteomes" id="UP001597362"/>
    </source>
</evidence>
<dbReference type="InterPro" id="IPR018060">
    <property type="entry name" value="HTH_AraC"/>
</dbReference>
<dbReference type="PROSITE" id="PS01124">
    <property type="entry name" value="HTH_ARAC_FAMILY_2"/>
    <property type="match status" value="1"/>
</dbReference>
<dbReference type="RefSeq" id="WP_377769644.1">
    <property type="nucleotide sequence ID" value="NZ_JBHUHO010000007.1"/>
</dbReference>
<organism evidence="7 8">
    <name type="scientific">Paenibacillus yanchengensis</name>
    <dbReference type="NCBI Taxonomy" id="2035833"/>
    <lineage>
        <taxon>Bacteria</taxon>
        <taxon>Bacillati</taxon>
        <taxon>Bacillota</taxon>
        <taxon>Bacilli</taxon>
        <taxon>Bacillales</taxon>
        <taxon>Paenibacillaceae</taxon>
        <taxon>Paenibacillus</taxon>
    </lineage>
</organism>
<dbReference type="PANTHER" id="PTHR46796">
    <property type="entry name" value="HTH-TYPE TRANSCRIPTIONAL ACTIVATOR RHAS-RELATED"/>
    <property type="match status" value="1"/>
</dbReference>
<dbReference type="EMBL" id="JBHUHO010000007">
    <property type="protein sequence ID" value="MFD2114629.1"/>
    <property type="molecule type" value="Genomic_DNA"/>
</dbReference>
<dbReference type="SUPFAM" id="SSF46689">
    <property type="entry name" value="Homeodomain-like"/>
    <property type="match status" value="1"/>
</dbReference>
<reference evidence="8" key="1">
    <citation type="journal article" date="2019" name="Int. J. Syst. Evol. Microbiol.">
        <title>The Global Catalogue of Microorganisms (GCM) 10K type strain sequencing project: providing services to taxonomists for standard genome sequencing and annotation.</title>
        <authorList>
            <consortium name="The Broad Institute Genomics Platform"/>
            <consortium name="The Broad Institute Genome Sequencing Center for Infectious Disease"/>
            <person name="Wu L."/>
            <person name="Ma J."/>
        </authorList>
    </citation>
    <scope>NUCLEOTIDE SEQUENCE [LARGE SCALE GENOMIC DNA]</scope>
    <source>
        <strain evidence="8">GH52</strain>
    </source>
</reference>
<dbReference type="Pfam" id="PF12833">
    <property type="entry name" value="HTH_18"/>
    <property type="match status" value="1"/>
</dbReference>
<keyword evidence="1" id="KW-0963">Cytoplasm</keyword>
<feature type="domain" description="HTH araC/xylS-type" evidence="6">
    <location>
        <begin position="170"/>
        <end position="268"/>
    </location>
</feature>
<dbReference type="Gene3D" id="1.10.10.60">
    <property type="entry name" value="Homeodomain-like"/>
    <property type="match status" value="1"/>
</dbReference>
<dbReference type="InterPro" id="IPR018062">
    <property type="entry name" value="HTH_AraC-typ_CS"/>
</dbReference>
<keyword evidence="4" id="KW-0010">Activator</keyword>
<name>A0ABW4YGD9_9BACL</name>
<dbReference type="Pfam" id="PF02311">
    <property type="entry name" value="AraC_binding"/>
    <property type="match status" value="1"/>
</dbReference>
<evidence type="ECO:0000256" key="1">
    <source>
        <dbReference type="ARBA" id="ARBA00022490"/>
    </source>
</evidence>
<dbReference type="InterPro" id="IPR050204">
    <property type="entry name" value="AraC_XylS_family_regulators"/>
</dbReference>
<sequence length="273" mass="31611">MNWDINRIVTSSSKQLYRPENNLELHVIVQGEAVYQCGEHRFVARAGGIVLFRPYETTYTIIPKQNQWFTCLRFTFSPTLIHQLPDGDRLLASFYSLEKTQCLQNDSIVLRSLVQAACDAWQVQQEEKNRLKRYAKVIDVLASLHALLREQLLLSEATDETGVYTDTSMNEAIAYIVEHANQDIDMQVLIRTVGKGKTQFYADFRKLVGLTPNRFVHYLRIQMAARLLKQSNLSITAIALECGYHSIPYFNKHFKQFWQQSPREFRNSQRATG</sequence>
<dbReference type="PANTHER" id="PTHR46796:SF13">
    <property type="entry name" value="HTH-TYPE TRANSCRIPTIONAL ACTIVATOR RHAS"/>
    <property type="match status" value="1"/>
</dbReference>
<dbReference type="SMART" id="SM00342">
    <property type="entry name" value="HTH_ARAC"/>
    <property type="match status" value="1"/>
</dbReference>
<dbReference type="PROSITE" id="PS00041">
    <property type="entry name" value="HTH_ARAC_FAMILY_1"/>
    <property type="match status" value="1"/>
</dbReference>
<evidence type="ECO:0000313" key="7">
    <source>
        <dbReference type="EMBL" id="MFD2114629.1"/>
    </source>
</evidence>
<dbReference type="InterPro" id="IPR003313">
    <property type="entry name" value="AraC-bd"/>
</dbReference>
<accession>A0ABW4YGD9</accession>
<keyword evidence="5" id="KW-0804">Transcription</keyword>
<dbReference type="SUPFAM" id="SSF51215">
    <property type="entry name" value="Regulatory protein AraC"/>
    <property type="match status" value="1"/>
</dbReference>
<evidence type="ECO:0000256" key="5">
    <source>
        <dbReference type="ARBA" id="ARBA00023163"/>
    </source>
</evidence>
<dbReference type="InterPro" id="IPR037923">
    <property type="entry name" value="HTH-like"/>
</dbReference>
<evidence type="ECO:0000256" key="4">
    <source>
        <dbReference type="ARBA" id="ARBA00023159"/>
    </source>
</evidence>
<gene>
    <name evidence="7" type="ORF">ACFSJH_02560</name>
</gene>
<dbReference type="Proteomes" id="UP001597362">
    <property type="component" value="Unassembled WGS sequence"/>
</dbReference>
<proteinExistence type="predicted"/>